<dbReference type="PANTHER" id="PTHR33608:SF14">
    <property type="entry name" value="POSSIBLE CONSERVED SECRETED PROTEIN"/>
    <property type="match status" value="1"/>
</dbReference>
<reference evidence="4 5" key="1">
    <citation type="submission" date="2021-06" db="EMBL/GenBank/DDBJ databases">
        <title>Halomicroarcula sp. a new haloarchaeum isolated from saline soil.</title>
        <authorList>
            <person name="Duran-Viseras A."/>
            <person name="Sanchez-Porro C."/>
            <person name="Ventosa A."/>
        </authorList>
    </citation>
    <scope>NUCLEOTIDE SEQUENCE [LARGE SCALE GENOMIC DNA]</scope>
    <source>
        <strain evidence="4 5">F27</strain>
    </source>
</reference>
<dbReference type="Pfam" id="PF01882">
    <property type="entry name" value="DUF58"/>
    <property type="match status" value="1"/>
</dbReference>
<feature type="transmembrane region" description="Helical" evidence="2">
    <location>
        <begin position="7"/>
        <end position="24"/>
    </location>
</feature>
<feature type="region of interest" description="Disordered" evidence="1">
    <location>
        <begin position="169"/>
        <end position="196"/>
    </location>
</feature>
<protein>
    <submittedName>
        <fullName evidence="4">DUF58 domain-containing protein</fullName>
    </submittedName>
</protein>
<name>A0AAW4PKH7_9EURY</name>
<evidence type="ECO:0000313" key="5">
    <source>
        <dbReference type="Proteomes" id="UP001430455"/>
    </source>
</evidence>
<gene>
    <name evidence="4" type="ORF">EGH23_23305</name>
</gene>
<dbReference type="InterPro" id="IPR002881">
    <property type="entry name" value="DUF58"/>
</dbReference>
<comment type="caution">
    <text evidence="4">The sequence shown here is derived from an EMBL/GenBank/DDBJ whole genome shotgun (WGS) entry which is preliminary data.</text>
</comment>
<keyword evidence="5" id="KW-1185">Reference proteome</keyword>
<evidence type="ECO:0000256" key="2">
    <source>
        <dbReference type="SAM" id="Phobius"/>
    </source>
</evidence>
<evidence type="ECO:0000256" key="1">
    <source>
        <dbReference type="SAM" id="MobiDB-lite"/>
    </source>
</evidence>
<dbReference type="EMBL" id="RKLT01000028">
    <property type="protein sequence ID" value="MBX0297800.1"/>
    <property type="molecule type" value="Genomic_DNA"/>
</dbReference>
<feature type="domain" description="DUF58" evidence="3">
    <location>
        <begin position="198"/>
        <end position="320"/>
    </location>
</feature>
<keyword evidence="2" id="KW-0812">Transmembrane</keyword>
<evidence type="ECO:0000313" key="4">
    <source>
        <dbReference type="EMBL" id="MBX0297800.1"/>
    </source>
</evidence>
<accession>A0AAW4PKH7</accession>
<evidence type="ECO:0000259" key="3">
    <source>
        <dbReference type="Pfam" id="PF01882"/>
    </source>
</evidence>
<sequence>MRVTRRYWVTVSLIGALALWAVILERPLPLLGAAGIASWLLVQQYQFIRTVKATVSELTVTQQVDRTRVTANETTLGTLSVQTDERGSLSLTAATEPPTGADGDRVSCLLAGTDQTAQVTFEVTWPVAGEFEFTMPTIGMTDDLGLFEQTTTVGNAPTVTVEPRTPQEIHIGEGGNRVASGFGEHETKQTGGGLSPAEVRKYVPGDNIRRIDWKATARLNEPHIREFEAETDLETMLLVDHRAVMGDGQDGETKLDFARQVALAISENAQRLADPFGCYTVGDGGLTNTFDPSTNDDRYRAIAQSLRTLRPTDGPATNERGDIVEPAAARRTATHLSMDDPFSTRLRPFFENSTTYVRRVAEKPLFAAVQTASTHLSGTVRTIIVTDDTHRTELREAVKVARRNAGQVVVFLTPSVLYEAETLPDVEEAYRQYTDFEEFRRELAALGHVTAFEVGPRDRLSRVLATGKQQRRAQR</sequence>
<dbReference type="PANTHER" id="PTHR33608">
    <property type="entry name" value="BLL2464 PROTEIN"/>
    <property type="match status" value="1"/>
</dbReference>
<dbReference type="AlphaFoldDB" id="A0AAW4PKH7"/>
<keyword evidence="2" id="KW-0472">Membrane</keyword>
<dbReference type="Proteomes" id="UP001430455">
    <property type="component" value="Unassembled WGS sequence"/>
</dbReference>
<proteinExistence type="predicted"/>
<organism evidence="4 5">
    <name type="scientific">Haloarcula nitratireducens</name>
    <dbReference type="NCBI Taxonomy" id="2487749"/>
    <lineage>
        <taxon>Archaea</taxon>
        <taxon>Methanobacteriati</taxon>
        <taxon>Methanobacteriota</taxon>
        <taxon>Stenosarchaea group</taxon>
        <taxon>Halobacteria</taxon>
        <taxon>Halobacteriales</taxon>
        <taxon>Haloarculaceae</taxon>
        <taxon>Haloarcula</taxon>
    </lineage>
</organism>
<keyword evidence="2" id="KW-1133">Transmembrane helix</keyword>
<dbReference type="RefSeq" id="WP_220582384.1">
    <property type="nucleotide sequence ID" value="NZ_RKLT01000028.1"/>
</dbReference>